<dbReference type="EC" id="2.7.1.33" evidence="7"/>
<keyword evidence="6" id="KW-0173">Coenzyme A biosynthesis</keyword>
<keyword evidence="1" id="KW-0963">Cytoplasm</keyword>
<reference evidence="8" key="1">
    <citation type="journal article" date="2019" name="Int. J. Syst. Evol. Microbiol.">
        <title>The Global Catalogue of Microorganisms (GCM) 10K type strain sequencing project: providing services to taxonomists for standard genome sequencing and annotation.</title>
        <authorList>
            <consortium name="The Broad Institute Genomics Platform"/>
            <consortium name="The Broad Institute Genome Sequencing Center for Infectious Disease"/>
            <person name="Wu L."/>
            <person name="Ma J."/>
        </authorList>
    </citation>
    <scope>NUCLEOTIDE SEQUENCE [LARGE SCALE GENOMIC DNA]</scope>
    <source>
        <strain evidence="8">CCM 8749</strain>
    </source>
</reference>
<dbReference type="PANTHER" id="PTHR12280:SF20">
    <property type="entry name" value="4'-PHOSPHOPANTETHEINE PHOSPHATASE"/>
    <property type="match status" value="1"/>
</dbReference>
<dbReference type="CDD" id="cd24085">
    <property type="entry name" value="ASKHA_NBD_PanK-II_bac"/>
    <property type="match status" value="1"/>
</dbReference>
<evidence type="ECO:0000256" key="4">
    <source>
        <dbReference type="ARBA" id="ARBA00022777"/>
    </source>
</evidence>
<dbReference type="PIRSF" id="PIRSF036940">
    <property type="entry name" value="PanK_bac_aCoA"/>
    <property type="match status" value="1"/>
</dbReference>
<keyword evidence="4 7" id="KW-0418">Kinase</keyword>
<dbReference type="Gene3D" id="3.30.420.40">
    <property type="match status" value="1"/>
</dbReference>
<dbReference type="EMBL" id="JBHSQV010000180">
    <property type="protein sequence ID" value="MFC5988342.1"/>
    <property type="molecule type" value="Genomic_DNA"/>
</dbReference>
<keyword evidence="3" id="KW-0547">Nucleotide-binding</keyword>
<evidence type="ECO:0000313" key="7">
    <source>
        <dbReference type="EMBL" id="MFC5988342.1"/>
    </source>
</evidence>
<evidence type="ECO:0000256" key="2">
    <source>
        <dbReference type="ARBA" id="ARBA00022679"/>
    </source>
</evidence>
<dbReference type="InterPro" id="IPR011602">
    <property type="entry name" value="Type_II_PanK_bac"/>
</dbReference>
<dbReference type="Pfam" id="PF03630">
    <property type="entry name" value="Fumble"/>
    <property type="match status" value="1"/>
</dbReference>
<sequence>MENQVKMGIDAGGTLIKAVISENGSIRVKSFSTSRMTDAVDWIKAHYDHAEICATGGKANQLLQCLGLGGKQIVEFDATCRGVEYLCNEKPLLHVPYIITNVGTGTSIHLIEEHGHRRLGGTGVGGGTIMGLSFLMTGIQEFEKIVQLAKDGNRSSIDLTVAHVYEGAVPPIPGDLTASNFGRVQSSEQRPEDLLASVIGMVGETVSTASVLAADPYHVSTIVYIGSSFIQNPILRKVVADYTKLRGAEPLFVENGEYSGAMGALLSLEE</sequence>
<organism evidence="7 8">
    <name type="scientific">Marinicrinis lubricantis</name>
    <dbReference type="NCBI Taxonomy" id="2086470"/>
    <lineage>
        <taxon>Bacteria</taxon>
        <taxon>Bacillati</taxon>
        <taxon>Bacillota</taxon>
        <taxon>Bacilli</taxon>
        <taxon>Bacillales</taxon>
        <taxon>Paenibacillaceae</taxon>
    </lineage>
</organism>
<comment type="caution">
    <text evidence="7">The sequence shown here is derived from an EMBL/GenBank/DDBJ whole genome shotgun (WGS) entry which is preliminary data.</text>
</comment>
<dbReference type="RefSeq" id="WP_379895808.1">
    <property type="nucleotide sequence ID" value="NZ_CBCSCT010000016.1"/>
</dbReference>
<dbReference type="GO" id="GO:0004594">
    <property type="term" value="F:pantothenate kinase activity"/>
    <property type="evidence" value="ECO:0007669"/>
    <property type="project" value="UniProtKB-EC"/>
</dbReference>
<accession>A0ABW1ITC9</accession>
<keyword evidence="5" id="KW-0067">ATP-binding</keyword>
<name>A0ABW1ITC9_9BACL</name>
<dbReference type="InterPro" id="IPR004567">
    <property type="entry name" value="Type_II_PanK"/>
</dbReference>
<protein>
    <submittedName>
        <fullName evidence="7">Type II pantothenate kinase</fullName>
        <ecNumber evidence="7">2.7.1.33</ecNumber>
    </submittedName>
</protein>
<evidence type="ECO:0000256" key="3">
    <source>
        <dbReference type="ARBA" id="ARBA00022741"/>
    </source>
</evidence>
<dbReference type="InterPro" id="IPR043129">
    <property type="entry name" value="ATPase_NBD"/>
</dbReference>
<keyword evidence="2 7" id="KW-0808">Transferase</keyword>
<keyword evidence="8" id="KW-1185">Reference proteome</keyword>
<proteinExistence type="predicted"/>
<evidence type="ECO:0000256" key="6">
    <source>
        <dbReference type="ARBA" id="ARBA00022993"/>
    </source>
</evidence>
<dbReference type="SUPFAM" id="SSF53067">
    <property type="entry name" value="Actin-like ATPase domain"/>
    <property type="match status" value="1"/>
</dbReference>
<evidence type="ECO:0000313" key="8">
    <source>
        <dbReference type="Proteomes" id="UP001596250"/>
    </source>
</evidence>
<dbReference type="Proteomes" id="UP001596250">
    <property type="component" value="Unassembled WGS sequence"/>
</dbReference>
<dbReference type="NCBIfam" id="NF009842">
    <property type="entry name" value="PRK13317.1"/>
    <property type="match status" value="1"/>
</dbReference>
<gene>
    <name evidence="7" type="primary">coaW</name>
    <name evidence="7" type="ORF">ACFPXP_18215</name>
</gene>
<dbReference type="PANTHER" id="PTHR12280">
    <property type="entry name" value="PANTOTHENATE KINASE"/>
    <property type="match status" value="1"/>
</dbReference>
<evidence type="ECO:0000256" key="1">
    <source>
        <dbReference type="ARBA" id="ARBA00022490"/>
    </source>
</evidence>
<evidence type="ECO:0000256" key="5">
    <source>
        <dbReference type="ARBA" id="ARBA00022840"/>
    </source>
</evidence>